<name>A0ABV2NRH7_9HYPH</name>
<gene>
    <name evidence="2" type="ORF">ABIC20_006431</name>
</gene>
<keyword evidence="3" id="KW-1185">Reference proteome</keyword>
<protein>
    <submittedName>
        <fullName evidence="2">Uncharacterized protein</fullName>
    </submittedName>
</protein>
<evidence type="ECO:0000313" key="3">
    <source>
        <dbReference type="Proteomes" id="UP001549119"/>
    </source>
</evidence>
<accession>A0ABV2NRH7</accession>
<feature type="region of interest" description="Disordered" evidence="1">
    <location>
        <begin position="1"/>
        <end position="72"/>
    </location>
</feature>
<feature type="compositionally biased region" description="Basic and acidic residues" evidence="1">
    <location>
        <begin position="17"/>
        <end position="37"/>
    </location>
</feature>
<sequence length="72" mass="7491">MTSSKVPTLRRVVAGGDEEHRHGRADRRDGEQPRDQIRVGAGGLGQRAAERIAGPDARPSGETVAGSGVTSS</sequence>
<proteinExistence type="predicted"/>
<evidence type="ECO:0000256" key="1">
    <source>
        <dbReference type="SAM" id="MobiDB-lite"/>
    </source>
</evidence>
<dbReference type="Proteomes" id="UP001549119">
    <property type="component" value="Unassembled WGS sequence"/>
</dbReference>
<reference evidence="2 3" key="1">
    <citation type="submission" date="2024-06" db="EMBL/GenBank/DDBJ databases">
        <title>Genomics of switchgrass bacterial isolates.</title>
        <authorList>
            <person name="Shade A."/>
        </authorList>
    </citation>
    <scope>NUCLEOTIDE SEQUENCE [LARGE SCALE GENOMIC DNA]</scope>
    <source>
        <strain evidence="2 3">PvP084</strain>
    </source>
</reference>
<organism evidence="2 3">
    <name type="scientific">Methylobacterium radiotolerans</name>
    <dbReference type="NCBI Taxonomy" id="31998"/>
    <lineage>
        <taxon>Bacteria</taxon>
        <taxon>Pseudomonadati</taxon>
        <taxon>Pseudomonadota</taxon>
        <taxon>Alphaproteobacteria</taxon>
        <taxon>Hyphomicrobiales</taxon>
        <taxon>Methylobacteriaceae</taxon>
        <taxon>Methylobacterium</taxon>
    </lineage>
</organism>
<dbReference type="RefSeq" id="WP_012318539.1">
    <property type="nucleotide sequence ID" value="NZ_JBEPNV010000001.1"/>
</dbReference>
<dbReference type="EMBL" id="JBEPNW010000002">
    <property type="protein sequence ID" value="MET3869122.1"/>
    <property type="molecule type" value="Genomic_DNA"/>
</dbReference>
<evidence type="ECO:0000313" key="2">
    <source>
        <dbReference type="EMBL" id="MET3869122.1"/>
    </source>
</evidence>
<comment type="caution">
    <text evidence="2">The sequence shown here is derived from an EMBL/GenBank/DDBJ whole genome shotgun (WGS) entry which is preliminary data.</text>
</comment>